<sequence>MAGTSGAAAVGGGGGPPPVLGSAASRRRHSVAVIPGGLPRSPSPSQEPERRPSTFQGTLPAAPLGASSSSTLGSAAASSFSAAGAGAGGGAASTGGGGRRGSVLLHHHLLQQHLSHLHSPTGSAGQLGAGPGQQQPPPAPKAPPQQTYKVQGVLQGVTDVAKVGGDFKEMWEERMKDAVGSGYFLVSSVHMGQIRLLLFARNDVYAAISDVRSGKQATGVAGVATNKGGVAISLRVWDTTMAFVNSHLAAHQDKTRARNNNYRDIIRGLKIDPQGSSMDVLTAFHHVVWMGDLNYRLDYGQQAITPTESPTAADFASLVGEVQRGYFAKLLEIIEPPKPLERRVGSSALQASSAGEGRGSITGAATSASGAAGGGADGPAGEAGGSRGGGGGLLGSLRRNLSRSLW</sequence>
<feature type="compositionally biased region" description="Pro residues" evidence="2">
    <location>
        <begin position="134"/>
        <end position="143"/>
    </location>
</feature>
<comment type="similarity">
    <text evidence="1">Belongs to the inositol polyphosphate 5-phosphatase family.</text>
</comment>
<dbReference type="PANTHER" id="PTHR11200:SF291">
    <property type="entry name" value="INOSITOL 5-PHOSPHATASE"/>
    <property type="match status" value="1"/>
</dbReference>
<dbReference type="GO" id="GO:0046856">
    <property type="term" value="P:phosphatidylinositol dephosphorylation"/>
    <property type="evidence" value="ECO:0007669"/>
    <property type="project" value="InterPro"/>
</dbReference>
<feature type="compositionally biased region" description="Gly residues" evidence="2">
    <location>
        <begin position="85"/>
        <end position="100"/>
    </location>
</feature>
<accession>A0A150GN11</accession>
<dbReference type="OrthoDB" id="62798at2759"/>
<name>A0A150GN11_GONPE</name>
<feature type="region of interest" description="Disordered" evidence="2">
    <location>
        <begin position="1"/>
        <end position="100"/>
    </location>
</feature>
<keyword evidence="5" id="KW-1185">Reference proteome</keyword>
<evidence type="ECO:0000259" key="3">
    <source>
        <dbReference type="SMART" id="SM00128"/>
    </source>
</evidence>
<organism evidence="4 5">
    <name type="scientific">Gonium pectorale</name>
    <name type="common">Green alga</name>
    <dbReference type="NCBI Taxonomy" id="33097"/>
    <lineage>
        <taxon>Eukaryota</taxon>
        <taxon>Viridiplantae</taxon>
        <taxon>Chlorophyta</taxon>
        <taxon>core chlorophytes</taxon>
        <taxon>Chlorophyceae</taxon>
        <taxon>CS clade</taxon>
        <taxon>Chlamydomonadales</taxon>
        <taxon>Volvocaceae</taxon>
        <taxon>Gonium</taxon>
    </lineage>
</organism>
<dbReference type="Proteomes" id="UP000075714">
    <property type="component" value="Unassembled WGS sequence"/>
</dbReference>
<dbReference type="Pfam" id="PF22669">
    <property type="entry name" value="Exo_endo_phos2"/>
    <property type="match status" value="1"/>
</dbReference>
<dbReference type="SUPFAM" id="SSF56219">
    <property type="entry name" value="DNase I-like"/>
    <property type="match status" value="1"/>
</dbReference>
<gene>
    <name evidence="4" type="ORF">GPECTOR_13g652</name>
</gene>
<feature type="compositionally biased region" description="Gly residues" evidence="2">
    <location>
        <begin position="371"/>
        <end position="393"/>
    </location>
</feature>
<evidence type="ECO:0000313" key="5">
    <source>
        <dbReference type="Proteomes" id="UP000075714"/>
    </source>
</evidence>
<dbReference type="EMBL" id="LSYV01000014">
    <property type="protein sequence ID" value="KXZ51165.1"/>
    <property type="molecule type" value="Genomic_DNA"/>
</dbReference>
<feature type="region of interest" description="Disordered" evidence="2">
    <location>
        <begin position="113"/>
        <end position="145"/>
    </location>
</feature>
<feature type="region of interest" description="Disordered" evidence="2">
    <location>
        <begin position="343"/>
        <end position="393"/>
    </location>
</feature>
<dbReference type="InterPro" id="IPR000300">
    <property type="entry name" value="IPPc"/>
</dbReference>
<dbReference type="SMART" id="SM00128">
    <property type="entry name" value="IPPc"/>
    <property type="match status" value="1"/>
</dbReference>
<dbReference type="InterPro" id="IPR036691">
    <property type="entry name" value="Endo/exonu/phosph_ase_sf"/>
</dbReference>
<dbReference type="STRING" id="33097.A0A150GN11"/>
<feature type="compositionally biased region" description="Low complexity" evidence="2">
    <location>
        <begin position="60"/>
        <end position="84"/>
    </location>
</feature>
<dbReference type="GO" id="GO:0004439">
    <property type="term" value="F:phosphatidylinositol-4,5-bisphosphate 5-phosphatase activity"/>
    <property type="evidence" value="ECO:0007669"/>
    <property type="project" value="TreeGrafter"/>
</dbReference>
<protein>
    <recommendedName>
        <fullName evidence="3">Inositol polyphosphate-related phosphatase domain-containing protein</fullName>
    </recommendedName>
</protein>
<dbReference type="PANTHER" id="PTHR11200">
    <property type="entry name" value="INOSITOL 5-PHOSPHATASE"/>
    <property type="match status" value="1"/>
</dbReference>
<dbReference type="AlphaFoldDB" id="A0A150GN11"/>
<evidence type="ECO:0000256" key="2">
    <source>
        <dbReference type="SAM" id="MobiDB-lite"/>
    </source>
</evidence>
<evidence type="ECO:0000256" key="1">
    <source>
        <dbReference type="ARBA" id="ARBA00010768"/>
    </source>
</evidence>
<dbReference type="InterPro" id="IPR046985">
    <property type="entry name" value="IP5"/>
</dbReference>
<feature type="compositionally biased region" description="Low complexity" evidence="2">
    <location>
        <begin position="359"/>
        <end position="370"/>
    </location>
</feature>
<reference evidence="5" key="1">
    <citation type="journal article" date="2016" name="Nat. Commun.">
        <title>The Gonium pectorale genome demonstrates co-option of cell cycle regulation during the evolution of multicellularity.</title>
        <authorList>
            <person name="Hanschen E.R."/>
            <person name="Marriage T.N."/>
            <person name="Ferris P.J."/>
            <person name="Hamaji T."/>
            <person name="Toyoda A."/>
            <person name="Fujiyama A."/>
            <person name="Neme R."/>
            <person name="Noguchi H."/>
            <person name="Minakuchi Y."/>
            <person name="Suzuki M."/>
            <person name="Kawai-Toyooka H."/>
            <person name="Smith D.R."/>
            <person name="Sparks H."/>
            <person name="Anderson J."/>
            <person name="Bakaric R."/>
            <person name="Luria V."/>
            <person name="Karger A."/>
            <person name="Kirschner M.W."/>
            <person name="Durand P.M."/>
            <person name="Michod R.E."/>
            <person name="Nozaki H."/>
            <person name="Olson B.J."/>
        </authorList>
    </citation>
    <scope>NUCLEOTIDE SEQUENCE [LARGE SCALE GENOMIC DNA]</scope>
    <source>
        <strain evidence="5">NIES-2863</strain>
    </source>
</reference>
<feature type="domain" description="Inositol polyphosphate-related phosphatase" evidence="3">
    <location>
        <begin position="115"/>
        <end position="377"/>
    </location>
</feature>
<proteinExistence type="inferred from homology"/>
<comment type="caution">
    <text evidence="4">The sequence shown here is derived from an EMBL/GenBank/DDBJ whole genome shotgun (WGS) entry which is preliminary data.</text>
</comment>
<evidence type="ECO:0000313" key="4">
    <source>
        <dbReference type="EMBL" id="KXZ51165.1"/>
    </source>
</evidence>
<dbReference type="Gene3D" id="3.60.10.10">
    <property type="entry name" value="Endonuclease/exonuclease/phosphatase"/>
    <property type="match status" value="1"/>
</dbReference>